<keyword evidence="3" id="KW-0597">Phosphoprotein</keyword>
<reference evidence="11 12" key="1">
    <citation type="submission" date="2018-05" db="EMBL/GenBank/DDBJ databases">
        <authorList>
            <consortium name="IHU Genomes"/>
        </authorList>
    </citation>
    <scope>NUCLEOTIDE SEQUENCE [LARGE SCALE GENOMIC DNA]</scope>
    <source>
        <strain evidence="11 12">P7335</strain>
    </source>
</reference>
<evidence type="ECO:0000256" key="3">
    <source>
        <dbReference type="ARBA" id="ARBA00022553"/>
    </source>
</evidence>
<dbReference type="GO" id="GO:0000155">
    <property type="term" value="F:phosphorelay sensor kinase activity"/>
    <property type="evidence" value="ECO:0007669"/>
    <property type="project" value="InterPro"/>
</dbReference>
<dbReference type="Proteomes" id="UP000252008">
    <property type="component" value="Unassembled WGS sequence"/>
</dbReference>
<comment type="catalytic activity">
    <reaction evidence="1">
        <text>ATP + protein L-histidine = ADP + protein N-phospho-L-histidine.</text>
        <dbReference type="EC" id="2.7.13.3"/>
    </reaction>
</comment>
<feature type="transmembrane region" description="Helical" evidence="9">
    <location>
        <begin position="59"/>
        <end position="82"/>
    </location>
</feature>
<keyword evidence="9" id="KW-0812">Transmembrane</keyword>
<keyword evidence="8" id="KW-0902">Two-component regulatory system</keyword>
<keyword evidence="9" id="KW-0472">Membrane</keyword>
<dbReference type="PANTHER" id="PTHR24421">
    <property type="entry name" value="NITRATE/NITRITE SENSOR PROTEIN NARX-RELATED"/>
    <property type="match status" value="1"/>
</dbReference>
<keyword evidence="9" id="KW-1133">Transmembrane helix</keyword>
<evidence type="ECO:0000259" key="10">
    <source>
        <dbReference type="Pfam" id="PF07730"/>
    </source>
</evidence>
<evidence type="ECO:0000256" key="5">
    <source>
        <dbReference type="ARBA" id="ARBA00022741"/>
    </source>
</evidence>
<feature type="transmembrane region" description="Helical" evidence="9">
    <location>
        <begin position="184"/>
        <end position="206"/>
    </location>
</feature>
<accession>A0A375YQD5</accession>
<proteinExistence type="predicted"/>
<dbReference type="Gene3D" id="1.20.5.1930">
    <property type="match status" value="1"/>
</dbReference>
<evidence type="ECO:0000256" key="2">
    <source>
        <dbReference type="ARBA" id="ARBA00012438"/>
    </source>
</evidence>
<gene>
    <name evidence="11" type="ORF">MPP7335_05144</name>
</gene>
<dbReference type="InterPro" id="IPR036890">
    <property type="entry name" value="HATPase_C_sf"/>
</dbReference>
<feature type="domain" description="Signal transduction histidine kinase subgroup 3 dimerisation and phosphoacceptor" evidence="10">
    <location>
        <begin position="244"/>
        <end position="309"/>
    </location>
</feature>
<keyword evidence="6 11" id="KW-0418">Kinase</keyword>
<evidence type="ECO:0000256" key="6">
    <source>
        <dbReference type="ARBA" id="ARBA00022777"/>
    </source>
</evidence>
<sequence>MSAVTETAAVTAPVDVQPHPGPTPPMPRRAAIGVAASASLLVGGAFATVWFWIPLAIMIVGISSIPSVIGFLLAAVVFIYLMRGVDYVERVRSEAVFGMGIGIPARRLSHYTGFQRWAHQQWLDISSARFWKGVAHHYLRMIYDALITALAVGLVVFAFLAPAAAIAIGNSDPDAGLSFLPTPLAWILAVVALPAAVALVVFAPVLDATIDRWLLSPSPTAALQQEVSALADARQGAVTSAQTERHRIERDLHDSVQPRLVSLAMTIGLAQTKLDSDLPTAKALIAEAHDDAKNALVELRNVVRGIAPTILSDRGLDAALSSVVQRTTHSGIPTTLSVHLPYRLPDEVEACAYFVVAEALTNVSRHSGASHAAVTVRLDEATQELHVSVFDDGCGGAQVVDGDSGLDATGLRGLDERVRAARGTFTVSSPVTGPTIITAVLPCAS</sequence>
<dbReference type="STRING" id="39692.BST38_15660"/>
<feature type="transmembrane region" description="Helical" evidence="9">
    <location>
        <begin position="30"/>
        <end position="53"/>
    </location>
</feature>
<protein>
    <recommendedName>
        <fullName evidence="2">histidine kinase</fullName>
        <ecNumber evidence="2">2.7.13.3</ecNumber>
    </recommendedName>
</protein>
<evidence type="ECO:0000313" key="11">
    <source>
        <dbReference type="EMBL" id="SRX83365.1"/>
    </source>
</evidence>
<evidence type="ECO:0000256" key="1">
    <source>
        <dbReference type="ARBA" id="ARBA00000085"/>
    </source>
</evidence>
<dbReference type="Pfam" id="PF07730">
    <property type="entry name" value="HisKA_3"/>
    <property type="match status" value="1"/>
</dbReference>
<evidence type="ECO:0000256" key="7">
    <source>
        <dbReference type="ARBA" id="ARBA00022840"/>
    </source>
</evidence>
<dbReference type="GO" id="GO:0016020">
    <property type="term" value="C:membrane"/>
    <property type="evidence" value="ECO:0007669"/>
    <property type="project" value="InterPro"/>
</dbReference>
<keyword evidence="5" id="KW-0547">Nucleotide-binding</keyword>
<dbReference type="EMBL" id="UEGS01000001">
    <property type="protein sequence ID" value="SRX83365.1"/>
    <property type="molecule type" value="Genomic_DNA"/>
</dbReference>
<dbReference type="CDD" id="cd16917">
    <property type="entry name" value="HATPase_UhpB-NarQ-NarX-like"/>
    <property type="match status" value="1"/>
</dbReference>
<evidence type="ECO:0000256" key="9">
    <source>
        <dbReference type="SAM" id="Phobius"/>
    </source>
</evidence>
<dbReference type="SUPFAM" id="SSF55874">
    <property type="entry name" value="ATPase domain of HSP90 chaperone/DNA topoisomerase II/histidine kinase"/>
    <property type="match status" value="1"/>
</dbReference>
<keyword evidence="7" id="KW-0067">ATP-binding</keyword>
<keyword evidence="12" id="KW-1185">Reference proteome</keyword>
<evidence type="ECO:0000256" key="8">
    <source>
        <dbReference type="ARBA" id="ARBA00023012"/>
    </source>
</evidence>
<organism evidence="11 12">
    <name type="scientific">Mycolicibacterium parafortuitum</name>
    <name type="common">Mycobacterium parafortuitum</name>
    <dbReference type="NCBI Taxonomy" id="39692"/>
    <lineage>
        <taxon>Bacteria</taxon>
        <taxon>Bacillati</taxon>
        <taxon>Actinomycetota</taxon>
        <taxon>Actinomycetes</taxon>
        <taxon>Mycobacteriales</taxon>
        <taxon>Mycobacteriaceae</taxon>
        <taxon>Mycolicibacterium</taxon>
    </lineage>
</organism>
<dbReference type="AlphaFoldDB" id="A0A375YQD5"/>
<name>A0A375YQD5_MYCPF</name>
<dbReference type="Gene3D" id="3.30.565.10">
    <property type="entry name" value="Histidine kinase-like ATPase, C-terminal domain"/>
    <property type="match status" value="1"/>
</dbReference>
<dbReference type="GO" id="GO:0005524">
    <property type="term" value="F:ATP binding"/>
    <property type="evidence" value="ECO:0007669"/>
    <property type="project" value="UniProtKB-KW"/>
</dbReference>
<feature type="transmembrane region" description="Helical" evidence="9">
    <location>
        <begin position="142"/>
        <end position="164"/>
    </location>
</feature>
<dbReference type="RefSeq" id="WP_083144252.1">
    <property type="nucleotide sequence ID" value="NZ_MVID01000013.1"/>
</dbReference>
<dbReference type="InterPro" id="IPR011712">
    <property type="entry name" value="Sig_transdc_His_kin_sub3_dim/P"/>
</dbReference>
<dbReference type="GO" id="GO:0046983">
    <property type="term" value="F:protein dimerization activity"/>
    <property type="evidence" value="ECO:0007669"/>
    <property type="project" value="InterPro"/>
</dbReference>
<evidence type="ECO:0000256" key="4">
    <source>
        <dbReference type="ARBA" id="ARBA00022679"/>
    </source>
</evidence>
<keyword evidence="4" id="KW-0808">Transferase</keyword>
<dbReference type="InterPro" id="IPR050482">
    <property type="entry name" value="Sensor_HK_TwoCompSys"/>
</dbReference>
<dbReference type="PANTHER" id="PTHR24421:SF10">
    <property type="entry name" value="NITRATE_NITRITE SENSOR PROTEIN NARQ"/>
    <property type="match status" value="1"/>
</dbReference>
<dbReference type="EC" id="2.7.13.3" evidence="2"/>
<evidence type="ECO:0000313" key="12">
    <source>
        <dbReference type="Proteomes" id="UP000252008"/>
    </source>
</evidence>